<evidence type="ECO:0000256" key="1">
    <source>
        <dbReference type="ARBA" id="ARBA00009156"/>
    </source>
</evidence>
<dbReference type="InterPro" id="IPR018484">
    <property type="entry name" value="FGGY_N"/>
</dbReference>
<protein>
    <submittedName>
        <fullName evidence="6">Carbohydrate kinase</fullName>
    </submittedName>
</protein>
<accession>A0A413FFV5</accession>
<dbReference type="PANTHER" id="PTHR43095:SF2">
    <property type="entry name" value="GLUCONOKINASE"/>
    <property type="match status" value="1"/>
</dbReference>
<proteinExistence type="inferred from homology"/>
<dbReference type="InterPro" id="IPR000577">
    <property type="entry name" value="Carb_kinase_FGGY"/>
</dbReference>
<keyword evidence="2" id="KW-0808">Transferase</keyword>
<comment type="caution">
    <text evidence="6">The sequence shown here is derived from an EMBL/GenBank/DDBJ whole genome shotgun (WGS) entry which is preliminary data.</text>
</comment>
<dbReference type="InterPro" id="IPR050406">
    <property type="entry name" value="FGGY_Carb_Kinase"/>
</dbReference>
<name>A0A413FFV5_9FIRM</name>
<dbReference type="Gene3D" id="3.30.420.40">
    <property type="match status" value="2"/>
</dbReference>
<dbReference type="CDD" id="cd07779">
    <property type="entry name" value="ASKHA_NBD_FGGY_YgcE-like"/>
    <property type="match status" value="1"/>
</dbReference>
<dbReference type="SUPFAM" id="SSF53067">
    <property type="entry name" value="Actin-like ATPase domain"/>
    <property type="match status" value="2"/>
</dbReference>
<feature type="domain" description="Carbohydrate kinase FGGY N-terminal" evidence="4">
    <location>
        <begin position="6"/>
        <end position="247"/>
    </location>
</feature>
<dbReference type="Pfam" id="PF02782">
    <property type="entry name" value="FGGY_C"/>
    <property type="match status" value="1"/>
</dbReference>
<organism evidence="6 7">
    <name type="scientific">Enterocloster asparagiformis</name>
    <dbReference type="NCBI Taxonomy" id="333367"/>
    <lineage>
        <taxon>Bacteria</taxon>
        <taxon>Bacillati</taxon>
        <taxon>Bacillota</taxon>
        <taxon>Clostridia</taxon>
        <taxon>Lachnospirales</taxon>
        <taxon>Lachnospiraceae</taxon>
        <taxon>Enterocloster</taxon>
    </lineage>
</organism>
<evidence type="ECO:0000259" key="4">
    <source>
        <dbReference type="Pfam" id="PF00370"/>
    </source>
</evidence>
<dbReference type="GO" id="GO:0016301">
    <property type="term" value="F:kinase activity"/>
    <property type="evidence" value="ECO:0007669"/>
    <property type="project" value="UniProtKB-KW"/>
</dbReference>
<evidence type="ECO:0000256" key="2">
    <source>
        <dbReference type="ARBA" id="ARBA00022679"/>
    </source>
</evidence>
<dbReference type="PIRSF" id="PIRSF000538">
    <property type="entry name" value="GlpK"/>
    <property type="match status" value="1"/>
</dbReference>
<dbReference type="GO" id="GO:0005975">
    <property type="term" value="P:carbohydrate metabolic process"/>
    <property type="evidence" value="ECO:0007669"/>
    <property type="project" value="InterPro"/>
</dbReference>
<feature type="domain" description="Carbohydrate kinase FGGY C-terminal" evidence="5">
    <location>
        <begin position="260"/>
        <end position="448"/>
    </location>
</feature>
<keyword evidence="3 6" id="KW-0418">Kinase</keyword>
<dbReference type="OrthoDB" id="9805576at2"/>
<dbReference type="InterPro" id="IPR043129">
    <property type="entry name" value="ATPase_NBD"/>
</dbReference>
<evidence type="ECO:0000313" key="7">
    <source>
        <dbReference type="Proteomes" id="UP000283880"/>
    </source>
</evidence>
<dbReference type="Proteomes" id="UP000283880">
    <property type="component" value="Unassembled WGS sequence"/>
</dbReference>
<evidence type="ECO:0000313" key="6">
    <source>
        <dbReference type="EMBL" id="RGX29560.1"/>
    </source>
</evidence>
<evidence type="ECO:0000256" key="3">
    <source>
        <dbReference type="ARBA" id="ARBA00022777"/>
    </source>
</evidence>
<comment type="similarity">
    <text evidence="1">Belongs to the FGGY kinase family.</text>
</comment>
<gene>
    <name evidence="6" type="ORF">DWV29_10565</name>
</gene>
<dbReference type="Pfam" id="PF00370">
    <property type="entry name" value="FGGY_N"/>
    <property type="match status" value="1"/>
</dbReference>
<dbReference type="AlphaFoldDB" id="A0A413FFV5"/>
<reference evidence="6 7" key="1">
    <citation type="submission" date="2018-08" db="EMBL/GenBank/DDBJ databases">
        <title>A genome reference for cultivated species of the human gut microbiota.</title>
        <authorList>
            <person name="Zou Y."/>
            <person name="Xue W."/>
            <person name="Luo G."/>
        </authorList>
    </citation>
    <scope>NUCLEOTIDE SEQUENCE [LARGE SCALE GENOMIC DNA]</scope>
    <source>
        <strain evidence="6 7">AF04-15</strain>
    </source>
</reference>
<dbReference type="InterPro" id="IPR018485">
    <property type="entry name" value="FGGY_C"/>
</dbReference>
<dbReference type="PANTHER" id="PTHR43095">
    <property type="entry name" value="SUGAR KINASE"/>
    <property type="match status" value="1"/>
</dbReference>
<dbReference type="EMBL" id="QSBM01000007">
    <property type="protein sequence ID" value="RGX29560.1"/>
    <property type="molecule type" value="Genomic_DNA"/>
</dbReference>
<evidence type="ECO:0000259" key="5">
    <source>
        <dbReference type="Pfam" id="PF02782"/>
    </source>
</evidence>
<sequence length="507" mass="55404">MEMSLIALDIGTSGMRAVIYGLDGSRRGTSYFEYHSDFPQPGYVEQEPQSWLDAAVMCLKGISGDLKAGADEPQAITVTSQRSSLIPMGKDGKPLQNAIMWQDKRTVKQCEALIEKYTLQGLYRRTGLRINPYFVLPKILWLRENQREIYDAADKFIGVQDLVVHFLTGEYVTDHSQACRTMLMDIKTFTWDRELLGEAGIGADRLPRLVAPGTVAGSLTRELAELTGLPAGLPVIIAGGDQQNAAVALGVVRPGVAEANTGTGSFVICAVDRPAFERSARVLCQASAIAGQWIMEAGIFNTGSTYRWMKEQLCPDLDDDPAAYEQMNREAEQSQVGSNGVMLLPHFEGSAAPFWNPGAKGIFFNLSLGTKRGDMIRAIMEGIAIEINDNVSLIEITSGKISTVSVAGGMVRSDLFCQIQADIYNKKVARYKNSEASSLGAAMIAAVTLGIYGSVEEAYHNMVSDRPRLFEPVPENAEHTLKLLERKHKLYNALVGGNVYGSFGERI</sequence>